<dbReference type="EMBL" id="VUMU01000026">
    <property type="protein sequence ID" value="MST59250.1"/>
    <property type="molecule type" value="Genomic_DNA"/>
</dbReference>
<gene>
    <name evidence="1" type="ORF">FYJ59_13575</name>
</gene>
<dbReference type="AlphaFoldDB" id="A0A6L5YMR5"/>
<dbReference type="RefSeq" id="WP_154498845.1">
    <property type="nucleotide sequence ID" value="NZ_VUMU01000026.1"/>
</dbReference>
<name>A0A6L5YMR5_9FIRM</name>
<reference evidence="1 2" key="1">
    <citation type="submission" date="2019-08" db="EMBL/GenBank/DDBJ databases">
        <title>In-depth cultivation of the pig gut microbiome towards novel bacterial diversity and tailored functional studies.</title>
        <authorList>
            <person name="Wylensek D."/>
            <person name="Hitch T.C.A."/>
            <person name="Clavel T."/>
        </authorList>
    </citation>
    <scope>NUCLEOTIDE SEQUENCE [LARGE SCALE GENOMIC DNA]</scope>
    <source>
        <strain evidence="1 2">WCA3-601-WT-6H</strain>
    </source>
</reference>
<keyword evidence="2" id="KW-1185">Reference proteome</keyword>
<proteinExistence type="predicted"/>
<evidence type="ECO:0000313" key="2">
    <source>
        <dbReference type="Proteomes" id="UP000476055"/>
    </source>
</evidence>
<comment type="caution">
    <text evidence="1">The sequence shown here is derived from an EMBL/GenBank/DDBJ whole genome shotgun (WGS) entry which is preliminary data.</text>
</comment>
<protein>
    <submittedName>
        <fullName evidence="1">Uncharacterized protein</fullName>
    </submittedName>
</protein>
<dbReference type="Proteomes" id="UP000476055">
    <property type="component" value="Unassembled WGS sequence"/>
</dbReference>
<sequence>MESMRDINRVMEREIAKGSCPLKLDHIEFGDYSYQEITSKEKLLEVLSYLLRIGDFKQYAGKTILNNVYMDLRGKKPVFKRTKTAMERNNIFATIRRYAKKLKPQYNGDVYLETVRCYFDIPQENLEKCRYTYQGNETYAFLMSDKYIMALYTHCLVARKEAAMQDLRVEGFNEKEYEMVRLENVADVLFQALLLDNVSCKEENIYAEFISIYCVEGG</sequence>
<organism evidence="1 2">
    <name type="scientific">Waltera intestinalis</name>
    <dbReference type="NCBI Taxonomy" id="2606635"/>
    <lineage>
        <taxon>Bacteria</taxon>
        <taxon>Bacillati</taxon>
        <taxon>Bacillota</taxon>
        <taxon>Clostridia</taxon>
        <taxon>Lachnospirales</taxon>
        <taxon>Lachnospiraceae</taxon>
        <taxon>Waltera</taxon>
    </lineage>
</organism>
<accession>A0A6L5YMR5</accession>
<evidence type="ECO:0000313" key="1">
    <source>
        <dbReference type="EMBL" id="MST59250.1"/>
    </source>
</evidence>